<evidence type="ECO:0000313" key="2">
    <source>
        <dbReference type="EMBL" id="JAA55709.1"/>
    </source>
</evidence>
<dbReference type="EMBL" id="GACK01009325">
    <property type="protein sequence ID" value="JAA55709.1"/>
    <property type="molecule type" value="mRNA"/>
</dbReference>
<protein>
    <submittedName>
        <fullName evidence="2">Uncharacterized protein</fullName>
    </submittedName>
</protein>
<feature type="compositionally biased region" description="Pro residues" evidence="1">
    <location>
        <begin position="111"/>
        <end position="123"/>
    </location>
</feature>
<evidence type="ECO:0000256" key="1">
    <source>
        <dbReference type="SAM" id="MobiDB-lite"/>
    </source>
</evidence>
<reference evidence="2" key="2">
    <citation type="journal article" date="2015" name="J. Proteomics">
        <title>Sexual differences in the sialomes of the zebra tick, Rhipicephalus pulchellus.</title>
        <authorList>
            <person name="Tan A.W."/>
            <person name="Francischetti I.M."/>
            <person name="Slovak M."/>
            <person name="Kini R.M."/>
            <person name="Ribeiro J.M."/>
        </authorList>
    </citation>
    <scope>NUCLEOTIDE SEQUENCE</scope>
    <source>
        <tissue evidence="2">Salivary gland</tissue>
    </source>
</reference>
<dbReference type="AlphaFoldDB" id="L7LXX9"/>
<proteinExistence type="evidence at transcript level"/>
<sequence>MMKFCDSRTVAVLVVAGIILTTIGNRSLLVTFAAPLPGCCIGKLHRGSKAANSSVRLYQPHFHQRTSYNHQQRQKDKRHHHHHHHHHQENQHSQSPQHGFLTKRTSHDAPPKPPRLYLPPYNK</sequence>
<reference evidence="2" key="1">
    <citation type="submission" date="2012-11" db="EMBL/GenBank/DDBJ databases">
        <authorList>
            <person name="Lucero-Rivera Y.E."/>
            <person name="Tovar-Ramirez D."/>
        </authorList>
    </citation>
    <scope>NUCLEOTIDE SEQUENCE</scope>
    <source>
        <tissue evidence="2">Salivary gland</tissue>
    </source>
</reference>
<organism evidence="2">
    <name type="scientific">Rhipicephalus pulchellus</name>
    <name type="common">Yellow backed tick</name>
    <name type="synonym">Dermacentor pulchellus</name>
    <dbReference type="NCBI Taxonomy" id="72859"/>
    <lineage>
        <taxon>Eukaryota</taxon>
        <taxon>Metazoa</taxon>
        <taxon>Ecdysozoa</taxon>
        <taxon>Arthropoda</taxon>
        <taxon>Chelicerata</taxon>
        <taxon>Arachnida</taxon>
        <taxon>Acari</taxon>
        <taxon>Parasitiformes</taxon>
        <taxon>Ixodida</taxon>
        <taxon>Ixodoidea</taxon>
        <taxon>Ixodidae</taxon>
        <taxon>Rhipicephalinae</taxon>
        <taxon>Rhipicephalus</taxon>
        <taxon>Rhipicephalus</taxon>
    </lineage>
</organism>
<accession>L7LXX9</accession>
<feature type="compositionally biased region" description="Basic residues" evidence="1">
    <location>
        <begin position="75"/>
        <end position="87"/>
    </location>
</feature>
<feature type="region of interest" description="Disordered" evidence="1">
    <location>
        <begin position="56"/>
        <end position="123"/>
    </location>
</feature>
<name>L7LXX9_RHIPC</name>